<dbReference type="SUPFAM" id="SSF51366">
    <property type="entry name" value="Ribulose-phoshate binding barrel"/>
    <property type="match status" value="1"/>
</dbReference>
<dbReference type="InterPro" id="IPR013785">
    <property type="entry name" value="Aldolase_TIM"/>
</dbReference>
<dbReference type="STRING" id="7739.C3ZBU0"/>
<evidence type="ECO:0000313" key="2">
    <source>
        <dbReference type="EMBL" id="EEN50327.1"/>
    </source>
</evidence>
<accession>C3ZBU0</accession>
<gene>
    <name evidence="2" type="ORF">BRAFLDRAFT_65171</name>
</gene>
<dbReference type="Pfam" id="PF03437">
    <property type="entry name" value="BtpA"/>
    <property type="match status" value="1"/>
</dbReference>
<dbReference type="InterPro" id="IPR005137">
    <property type="entry name" value="BtpA"/>
</dbReference>
<dbReference type="PANTHER" id="PTHR21381:SF3">
    <property type="entry name" value="SGC REGION PROTEIN SGCQ-RELATED"/>
    <property type="match status" value="1"/>
</dbReference>
<protein>
    <submittedName>
        <fullName evidence="2">Uncharacterized protein</fullName>
    </submittedName>
</protein>
<dbReference type="InterPro" id="IPR011060">
    <property type="entry name" value="RibuloseP-bd_barrel"/>
</dbReference>
<evidence type="ECO:0000256" key="1">
    <source>
        <dbReference type="ARBA" id="ARBA00006007"/>
    </source>
</evidence>
<comment type="similarity">
    <text evidence="1">Belongs to the BtpA family.</text>
</comment>
<proteinExistence type="inferred from homology"/>
<dbReference type="InParanoid" id="C3ZBU0"/>
<organism>
    <name type="scientific">Branchiostoma floridae</name>
    <name type="common">Florida lancelet</name>
    <name type="synonym">Amphioxus</name>
    <dbReference type="NCBI Taxonomy" id="7739"/>
    <lineage>
        <taxon>Eukaryota</taxon>
        <taxon>Metazoa</taxon>
        <taxon>Chordata</taxon>
        <taxon>Cephalochordata</taxon>
        <taxon>Leptocardii</taxon>
        <taxon>Amphioxiformes</taxon>
        <taxon>Branchiostomatidae</taxon>
        <taxon>Branchiostoma</taxon>
    </lineage>
</organism>
<dbReference type="PANTHER" id="PTHR21381">
    <property type="entry name" value="ZGC:162297"/>
    <property type="match status" value="1"/>
</dbReference>
<dbReference type="PIRSF" id="PIRSF005956">
    <property type="entry name" value="BtpA"/>
    <property type="match status" value="1"/>
</dbReference>
<dbReference type="CDD" id="cd04722">
    <property type="entry name" value="TIM_phosphate_binding"/>
    <property type="match status" value="1"/>
</dbReference>
<dbReference type="NCBIfam" id="TIGR00259">
    <property type="entry name" value="thylakoid_BtpA"/>
    <property type="match status" value="1"/>
</dbReference>
<dbReference type="eggNOG" id="ENOG502QUBS">
    <property type="taxonomic scope" value="Eukaryota"/>
</dbReference>
<reference evidence="2" key="1">
    <citation type="journal article" date="2008" name="Nature">
        <title>The amphioxus genome and the evolution of the chordate karyotype.</title>
        <authorList>
            <consortium name="US DOE Joint Genome Institute (JGI-PGF)"/>
            <person name="Putnam N.H."/>
            <person name="Butts T."/>
            <person name="Ferrier D.E.K."/>
            <person name="Furlong R.F."/>
            <person name="Hellsten U."/>
            <person name="Kawashima T."/>
            <person name="Robinson-Rechavi M."/>
            <person name="Shoguchi E."/>
            <person name="Terry A."/>
            <person name="Yu J.-K."/>
            <person name="Benito-Gutierrez E.L."/>
            <person name="Dubchak I."/>
            <person name="Garcia-Fernandez J."/>
            <person name="Gibson-Brown J.J."/>
            <person name="Grigoriev I.V."/>
            <person name="Horton A.C."/>
            <person name="de Jong P.J."/>
            <person name="Jurka J."/>
            <person name="Kapitonov V.V."/>
            <person name="Kohara Y."/>
            <person name="Kuroki Y."/>
            <person name="Lindquist E."/>
            <person name="Lucas S."/>
            <person name="Osoegawa K."/>
            <person name="Pennacchio L.A."/>
            <person name="Salamov A.A."/>
            <person name="Satou Y."/>
            <person name="Sauka-Spengler T."/>
            <person name="Schmutz J."/>
            <person name="Shin-I T."/>
            <person name="Toyoda A."/>
            <person name="Bronner-Fraser M."/>
            <person name="Fujiyama A."/>
            <person name="Holland L.Z."/>
            <person name="Holland P.W.H."/>
            <person name="Satoh N."/>
            <person name="Rokhsar D.S."/>
        </authorList>
    </citation>
    <scope>NUCLEOTIDE SEQUENCE [LARGE SCALE GENOMIC DNA]</scope>
    <source>
        <strain evidence="2">S238N-H82</strain>
        <tissue evidence="2">Testes</tissue>
    </source>
</reference>
<sequence>MQRFQKVFGRLQAAAVGMVHVGALPGTPRSSETVGQLIDKACKEAEIYKRAGLDAVMVENMHDVPYLLGGDVGHEVTAAMTAVCREVRRVCPRLPCGVQVLSAANKQALAVALATGYVPCRSGLRACGRVCVLPCSRRGAVNSCAGDLLRYRTQIGADSIMVFTDIKKKHSSHAITADVSIADTARAAEFFLSDGVIVTGTETGRPVDSKELKEVRQAVDIPVLVGSGVSTENLPTYLRANGLIVGSYFKKHGLWQNEVDLDRVNMFMDRLSTLRQKLR</sequence>
<dbReference type="AlphaFoldDB" id="C3ZBU0"/>
<dbReference type="EMBL" id="GG666603">
    <property type="protein sequence ID" value="EEN50327.1"/>
    <property type="molecule type" value="Genomic_DNA"/>
</dbReference>
<name>C3ZBU0_BRAFL</name>
<dbReference type="Gene3D" id="3.20.20.70">
    <property type="entry name" value="Aldolase class I"/>
    <property type="match status" value="1"/>
</dbReference>